<proteinExistence type="predicted"/>
<dbReference type="GO" id="GO:0003697">
    <property type="term" value="F:single-stranded DNA binding"/>
    <property type="evidence" value="ECO:0007669"/>
    <property type="project" value="TreeGrafter"/>
</dbReference>
<sequence length="220" mass="25587">MTNQTEGSKELRHVAEAHRLLVAAYNEAALSERTCREWFQKFKNGDFDEEDKDRSGRPKIYEDAELEELLGEESSQTQKELALTLEVTQQLGVVYYKLLNPNETITGTVYRTVDEFESSSEGKTLQCYSRHDKIILLDSNSRPRVTVPMKNYLKTLDWEVLPHPPYSTDIAPSDCHLFRSMAHALSEQRFTSYEHTKNWVDSWIASKDKEFFRLEIRTLA</sequence>
<evidence type="ECO:0000259" key="1">
    <source>
        <dbReference type="Pfam" id="PF17906"/>
    </source>
</evidence>
<keyword evidence="3" id="KW-1185">Reference proteome</keyword>
<dbReference type="GO" id="GO:0006303">
    <property type="term" value="P:double-strand break repair via nonhomologous end joining"/>
    <property type="evidence" value="ECO:0007669"/>
    <property type="project" value="TreeGrafter"/>
</dbReference>
<dbReference type="PANTHER" id="PTHR46060:SF1">
    <property type="entry name" value="MARINER MOS1 TRANSPOSASE-LIKE PROTEIN"/>
    <property type="match status" value="1"/>
</dbReference>
<dbReference type="GO" id="GO:0000793">
    <property type="term" value="C:condensed chromosome"/>
    <property type="evidence" value="ECO:0007669"/>
    <property type="project" value="TreeGrafter"/>
</dbReference>
<dbReference type="GO" id="GO:0044547">
    <property type="term" value="F:DNA topoisomerase binding"/>
    <property type="evidence" value="ECO:0007669"/>
    <property type="project" value="TreeGrafter"/>
</dbReference>
<feature type="domain" description="Mos1 transposase HTH" evidence="1">
    <location>
        <begin position="14"/>
        <end position="46"/>
    </location>
</feature>
<dbReference type="Gene3D" id="3.30.420.10">
    <property type="entry name" value="Ribonuclease H-like superfamily/Ribonuclease H"/>
    <property type="match status" value="1"/>
</dbReference>
<dbReference type="OrthoDB" id="616263at2759"/>
<comment type="caution">
    <text evidence="2">The sequence shown here is derived from an EMBL/GenBank/DDBJ whole genome shotgun (WGS) entry which is preliminary data.</text>
</comment>
<dbReference type="Pfam" id="PF17906">
    <property type="entry name" value="HTH_48"/>
    <property type="match status" value="1"/>
</dbReference>
<dbReference type="GO" id="GO:0031297">
    <property type="term" value="P:replication fork processing"/>
    <property type="evidence" value="ECO:0007669"/>
    <property type="project" value="TreeGrafter"/>
</dbReference>
<dbReference type="PANTHER" id="PTHR46060">
    <property type="entry name" value="MARINER MOS1 TRANSPOSASE-LIKE PROTEIN"/>
    <property type="match status" value="1"/>
</dbReference>
<dbReference type="GO" id="GO:0005634">
    <property type="term" value="C:nucleus"/>
    <property type="evidence" value="ECO:0007669"/>
    <property type="project" value="TreeGrafter"/>
</dbReference>
<accession>A0A4C1ZU52</accession>
<dbReference type="InterPro" id="IPR052709">
    <property type="entry name" value="Transposase-MT_Hybrid"/>
</dbReference>
<dbReference type="GO" id="GO:0003690">
    <property type="term" value="F:double-stranded DNA binding"/>
    <property type="evidence" value="ECO:0007669"/>
    <property type="project" value="TreeGrafter"/>
</dbReference>
<dbReference type="GO" id="GO:0042800">
    <property type="term" value="F:histone H3K4 methyltransferase activity"/>
    <property type="evidence" value="ECO:0007669"/>
    <property type="project" value="TreeGrafter"/>
</dbReference>
<dbReference type="GO" id="GO:0044774">
    <property type="term" value="P:mitotic DNA integrity checkpoint signaling"/>
    <property type="evidence" value="ECO:0007669"/>
    <property type="project" value="TreeGrafter"/>
</dbReference>
<gene>
    <name evidence="2" type="ORF">EVAR_57515_1</name>
</gene>
<dbReference type="EMBL" id="BGZK01002064">
    <property type="protein sequence ID" value="GBP90175.1"/>
    <property type="molecule type" value="Genomic_DNA"/>
</dbReference>
<dbReference type="AlphaFoldDB" id="A0A4C1ZU52"/>
<dbReference type="Proteomes" id="UP000299102">
    <property type="component" value="Unassembled WGS sequence"/>
</dbReference>
<evidence type="ECO:0000313" key="3">
    <source>
        <dbReference type="Proteomes" id="UP000299102"/>
    </source>
</evidence>
<protein>
    <submittedName>
        <fullName evidence="2">Mariner Mos1 transposase</fullName>
    </submittedName>
</protein>
<dbReference type="GO" id="GO:0000729">
    <property type="term" value="P:DNA double-strand break processing"/>
    <property type="evidence" value="ECO:0007669"/>
    <property type="project" value="TreeGrafter"/>
</dbReference>
<organism evidence="2 3">
    <name type="scientific">Eumeta variegata</name>
    <name type="common">Bagworm moth</name>
    <name type="synonym">Eumeta japonica</name>
    <dbReference type="NCBI Taxonomy" id="151549"/>
    <lineage>
        <taxon>Eukaryota</taxon>
        <taxon>Metazoa</taxon>
        <taxon>Ecdysozoa</taxon>
        <taxon>Arthropoda</taxon>
        <taxon>Hexapoda</taxon>
        <taxon>Insecta</taxon>
        <taxon>Pterygota</taxon>
        <taxon>Neoptera</taxon>
        <taxon>Endopterygota</taxon>
        <taxon>Lepidoptera</taxon>
        <taxon>Glossata</taxon>
        <taxon>Ditrysia</taxon>
        <taxon>Tineoidea</taxon>
        <taxon>Psychidae</taxon>
        <taxon>Oiketicinae</taxon>
        <taxon>Eumeta</taxon>
    </lineage>
</organism>
<dbReference type="InterPro" id="IPR041426">
    <property type="entry name" value="Mos1_HTH"/>
</dbReference>
<reference evidence="2 3" key="1">
    <citation type="journal article" date="2019" name="Commun. Biol.">
        <title>The bagworm genome reveals a unique fibroin gene that provides high tensile strength.</title>
        <authorList>
            <person name="Kono N."/>
            <person name="Nakamura H."/>
            <person name="Ohtoshi R."/>
            <person name="Tomita M."/>
            <person name="Numata K."/>
            <person name="Arakawa K."/>
        </authorList>
    </citation>
    <scope>NUCLEOTIDE SEQUENCE [LARGE SCALE GENOMIC DNA]</scope>
</reference>
<name>A0A4C1ZU52_EUMVA</name>
<evidence type="ECO:0000313" key="2">
    <source>
        <dbReference type="EMBL" id="GBP90175.1"/>
    </source>
</evidence>
<dbReference type="GO" id="GO:0000014">
    <property type="term" value="F:single-stranded DNA endodeoxyribonuclease activity"/>
    <property type="evidence" value="ECO:0007669"/>
    <property type="project" value="TreeGrafter"/>
</dbReference>
<dbReference type="GO" id="GO:0046975">
    <property type="term" value="F:histone H3K36 methyltransferase activity"/>
    <property type="evidence" value="ECO:0007669"/>
    <property type="project" value="TreeGrafter"/>
</dbReference>
<dbReference type="InterPro" id="IPR036397">
    <property type="entry name" value="RNaseH_sf"/>
</dbReference>
<dbReference type="STRING" id="151549.A0A4C1ZU52"/>
<dbReference type="Gene3D" id="1.10.10.1450">
    <property type="match status" value="1"/>
</dbReference>
<dbReference type="GO" id="GO:0035861">
    <property type="term" value="C:site of double-strand break"/>
    <property type="evidence" value="ECO:0007669"/>
    <property type="project" value="TreeGrafter"/>
</dbReference>
<dbReference type="GO" id="GO:0015074">
    <property type="term" value="P:DNA integration"/>
    <property type="evidence" value="ECO:0007669"/>
    <property type="project" value="TreeGrafter"/>
</dbReference>